<dbReference type="InterPro" id="IPR020904">
    <property type="entry name" value="Sc_DH/Rdtase_CS"/>
</dbReference>
<dbReference type="GO" id="GO:0016616">
    <property type="term" value="F:oxidoreductase activity, acting on the CH-OH group of donors, NAD or NADP as acceptor"/>
    <property type="evidence" value="ECO:0007669"/>
    <property type="project" value="TreeGrafter"/>
</dbReference>
<organism evidence="4 5">
    <name type="scientific">Microbaculum marinisediminis</name>
    <dbReference type="NCBI Taxonomy" id="2931392"/>
    <lineage>
        <taxon>Bacteria</taxon>
        <taxon>Pseudomonadati</taxon>
        <taxon>Pseudomonadota</taxon>
        <taxon>Alphaproteobacteria</taxon>
        <taxon>Hyphomicrobiales</taxon>
        <taxon>Tepidamorphaceae</taxon>
        <taxon>Microbaculum</taxon>
    </lineage>
</organism>
<feature type="domain" description="Ketoreductase" evidence="3">
    <location>
        <begin position="12"/>
        <end position="184"/>
    </location>
</feature>
<comment type="similarity">
    <text evidence="1">Belongs to the short-chain dehydrogenases/reductases (SDR) family.</text>
</comment>
<dbReference type="GO" id="GO:0048038">
    <property type="term" value="F:quinone binding"/>
    <property type="evidence" value="ECO:0007669"/>
    <property type="project" value="TreeGrafter"/>
</dbReference>
<dbReference type="Proteomes" id="UP001320898">
    <property type="component" value="Unassembled WGS sequence"/>
</dbReference>
<dbReference type="FunFam" id="3.40.50.720:FF:000084">
    <property type="entry name" value="Short-chain dehydrogenase reductase"/>
    <property type="match status" value="1"/>
</dbReference>
<proteinExistence type="inferred from homology"/>
<dbReference type="EMBL" id="JALIDZ010000009">
    <property type="protein sequence ID" value="MCT8973948.1"/>
    <property type="molecule type" value="Genomic_DNA"/>
</dbReference>
<dbReference type="CDD" id="cd05233">
    <property type="entry name" value="SDR_c"/>
    <property type="match status" value="1"/>
</dbReference>
<dbReference type="AlphaFoldDB" id="A0AAW5R5J5"/>
<reference evidence="4 5" key="1">
    <citation type="submission" date="2022-04" db="EMBL/GenBank/DDBJ databases">
        <authorList>
            <person name="Ye Y.-Q."/>
            <person name="Du Z.-J."/>
        </authorList>
    </citation>
    <scope>NUCLEOTIDE SEQUENCE [LARGE SCALE GENOMIC DNA]</scope>
    <source>
        <strain evidence="4 5">A6E488</strain>
    </source>
</reference>
<dbReference type="PRINTS" id="PR00081">
    <property type="entry name" value="GDHRDH"/>
</dbReference>
<dbReference type="SMART" id="SM00822">
    <property type="entry name" value="PKS_KR"/>
    <property type="match status" value="1"/>
</dbReference>
<evidence type="ECO:0000256" key="1">
    <source>
        <dbReference type="ARBA" id="ARBA00006484"/>
    </source>
</evidence>
<evidence type="ECO:0000256" key="2">
    <source>
        <dbReference type="ARBA" id="ARBA00023002"/>
    </source>
</evidence>
<comment type="caution">
    <text evidence="4">The sequence shown here is derived from an EMBL/GenBank/DDBJ whole genome shotgun (WGS) entry which is preliminary data.</text>
</comment>
<dbReference type="PANTHER" id="PTHR42760">
    <property type="entry name" value="SHORT-CHAIN DEHYDROGENASES/REDUCTASES FAMILY MEMBER"/>
    <property type="match status" value="1"/>
</dbReference>
<keyword evidence="2" id="KW-0560">Oxidoreductase</keyword>
<evidence type="ECO:0000313" key="5">
    <source>
        <dbReference type="Proteomes" id="UP001320898"/>
    </source>
</evidence>
<protein>
    <submittedName>
        <fullName evidence="4">SDR family oxidoreductase</fullName>
    </submittedName>
</protein>
<dbReference type="NCBIfam" id="NF005559">
    <property type="entry name" value="PRK07231.1"/>
    <property type="match status" value="1"/>
</dbReference>
<keyword evidence="5" id="KW-1185">Reference proteome</keyword>
<dbReference type="InterPro" id="IPR057326">
    <property type="entry name" value="KR_dom"/>
</dbReference>
<sequence>MTQRSSAESSARVAVITGGASGIGRAIALELAGQGFEIVLLNRNQQAADEVRREIETVGGHAVGIACDVSDEASVRQAFDQITRCDVLVNSAGTMSQLSFEDVPRDEFQRLISVNLLGVMTCCQCALPLMRDGGRIINISSRAALGGKGISHYGATKAAVNALTRSMAAELLDRGITVNAILPGFIDTPLSRSALNDEQFEAFAAKQPLGRAGRPDDVAWAVAFLASPRAGFVTGECILVDGGKSLPA</sequence>
<dbReference type="InterPro" id="IPR036291">
    <property type="entry name" value="NAD(P)-bd_dom_sf"/>
</dbReference>
<dbReference type="GO" id="GO:0006633">
    <property type="term" value="P:fatty acid biosynthetic process"/>
    <property type="evidence" value="ECO:0007669"/>
    <property type="project" value="TreeGrafter"/>
</dbReference>
<gene>
    <name evidence="4" type="ORF">MUB46_18940</name>
</gene>
<evidence type="ECO:0000259" key="3">
    <source>
        <dbReference type="SMART" id="SM00822"/>
    </source>
</evidence>
<dbReference type="PROSITE" id="PS00061">
    <property type="entry name" value="ADH_SHORT"/>
    <property type="match status" value="1"/>
</dbReference>
<evidence type="ECO:0000313" key="4">
    <source>
        <dbReference type="EMBL" id="MCT8973948.1"/>
    </source>
</evidence>
<dbReference type="InterPro" id="IPR002347">
    <property type="entry name" value="SDR_fam"/>
</dbReference>
<dbReference type="Gene3D" id="3.40.50.720">
    <property type="entry name" value="NAD(P)-binding Rossmann-like Domain"/>
    <property type="match status" value="1"/>
</dbReference>
<dbReference type="Pfam" id="PF13561">
    <property type="entry name" value="adh_short_C2"/>
    <property type="match status" value="1"/>
</dbReference>
<dbReference type="SUPFAM" id="SSF51735">
    <property type="entry name" value="NAD(P)-binding Rossmann-fold domains"/>
    <property type="match status" value="1"/>
</dbReference>
<name>A0AAW5R5J5_9HYPH</name>
<dbReference type="PRINTS" id="PR00080">
    <property type="entry name" value="SDRFAMILY"/>
</dbReference>
<dbReference type="RefSeq" id="WP_261617529.1">
    <property type="nucleotide sequence ID" value="NZ_JALIDZ010000009.1"/>
</dbReference>
<accession>A0AAW5R5J5</accession>
<dbReference type="PANTHER" id="PTHR42760:SF133">
    <property type="entry name" value="3-OXOACYL-[ACYL-CARRIER-PROTEIN] REDUCTASE"/>
    <property type="match status" value="1"/>
</dbReference>